<reference evidence="9" key="7">
    <citation type="submission" date="2019-02" db="EMBL/GenBank/DDBJ databases">
        <title>FDA dAtabase for Regulatory Grade micrObial Sequences (FDA-ARGOS): Supporting development and validation of Infectious Disease Dx tests.</title>
        <authorList>
            <person name="Duncan R."/>
            <person name="Fisher C."/>
            <person name="Tallon L."/>
            <person name="Sadzewicz L."/>
            <person name="Sengamalay N."/>
            <person name="Ott S."/>
            <person name="Godinez A."/>
            <person name="Nagaraj S."/>
            <person name="Vavikolanu K."/>
            <person name="Nadendla S."/>
            <person name="Aluvathingal J."/>
            <person name="Sichtig H."/>
        </authorList>
    </citation>
    <scope>NUCLEOTIDE SEQUENCE [LARGE SCALE GENOMIC DNA]</scope>
    <source>
        <strain evidence="9">FDAARGOS_361</strain>
    </source>
</reference>
<dbReference type="EMBL" id="LR812644">
    <property type="protein sequence ID" value="CAC5430459.1"/>
    <property type="molecule type" value="Genomic_DNA"/>
</dbReference>
<evidence type="ECO:0000313" key="6">
    <source>
        <dbReference type="EMBL" id="TPP52256.1"/>
    </source>
</evidence>
<dbReference type="EMBL" id="RHLC01000020">
    <property type="protein sequence ID" value="TPP52256.1"/>
    <property type="molecule type" value="Genomic_DNA"/>
</dbReference>
<accession>E9BGZ2</accession>
<dbReference type="Pfam" id="PF07344">
    <property type="entry name" value="Amastin"/>
    <property type="match status" value="1"/>
</dbReference>
<gene>
    <name evidence="5" type="ORF">CGC20_12025</name>
    <name evidence="6" type="ORF">CGC21_16255</name>
    <name evidence="4" type="ORF">LDBPK_241290</name>
    <name evidence="2" type="ORF">LdCL_240018000</name>
    <name evidence="3" type="ORF">LDHU3_24.1520</name>
</gene>
<keyword evidence="1" id="KW-0812">Transmembrane</keyword>
<reference evidence="10" key="5">
    <citation type="submission" date="2019-02" db="EMBL/GenBank/DDBJ databases">
        <title>FDA dAtabase for Regulatory Grade micrObial Sequences (FDA-ARGOS): Supporting development and validation of Infectious Disease Dx tests.</title>
        <authorList>
            <person name="Duncan R."/>
            <person name="Fisher C."/>
            <person name="Tallon L."/>
            <person name="Sadzewicz L."/>
            <person name="Sengamalay N."/>
            <person name="Ott S."/>
            <person name="Godinez A."/>
            <person name="Nagaraj S."/>
            <person name="Vavikolanu K."/>
            <person name="Vyas G."/>
            <person name="Nadendla S."/>
            <person name="Aluvathingal J."/>
            <person name="Sichtig H."/>
        </authorList>
    </citation>
    <scope>NUCLEOTIDE SEQUENCE [LARGE SCALE GENOMIC DNA]</scope>
    <source>
        <strain evidence="10">FDAARGOS_360</strain>
    </source>
</reference>
<dbReference type="VEuPathDB" id="TriTrypDB:LdBPK_241290.1"/>
<dbReference type="RefSeq" id="XP_003861220.1">
    <property type="nucleotide sequence ID" value="XM_003861172.1"/>
</dbReference>
<dbReference type="Proteomes" id="UP000601710">
    <property type="component" value="Chromosome 24"/>
</dbReference>
<reference evidence="4" key="2">
    <citation type="submission" date="2011-01" db="EMBL/GenBank/DDBJ databases">
        <authorList>
            <person name="Zhao B.P."/>
            <person name="Ren Z.A."/>
            <person name="Li C.D."/>
        </authorList>
    </citation>
    <scope>NUCLEOTIDE SEQUENCE</scope>
    <source>
        <strain evidence="4">BPK282A1</strain>
    </source>
</reference>
<evidence type="ECO:0000256" key="1">
    <source>
        <dbReference type="SAM" id="Phobius"/>
    </source>
</evidence>
<dbReference type="OMA" id="GCKQRRD"/>
<organism evidence="2 8">
    <name type="scientific">Leishmania donovani</name>
    <dbReference type="NCBI Taxonomy" id="5661"/>
    <lineage>
        <taxon>Eukaryota</taxon>
        <taxon>Discoba</taxon>
        <taxon>Euglenozoa</taxon>
        <taxon>Kinetoplastea</taxon>
        <taxon>Metakinetoplastina</taxon>
        <taxon>Trypanosomatida</taxon>
        <taxon>Trypanosomatidae</taxon>
        <taxon>Leishmaniinae</taxon>
        <taxon>Leishmania</taxon>
    </lineage>
</organism>
<reference evidence="7" key="3">
    <citation type="submission" date="2011-02" db="EMBL/GenBank/DDBJ databases">
        <title>Whole genome sequencing of Leishmania donovani clinical lines reveals dynamic variation related to drug resistance.</title>
        <authorList>
            <person name="Downing T."/>
            <person name="Imamura H."/>
            <person name="Sanders M."/>
            <person name="Decuypere S."/>
            <person name="Hertz-Fowler C."/>
            <person name="Clark T.G."/>
            <person name="Rijal S."/>
            <person name="Sundar S."/>
            <person name="Quail M.A."/>
            <person name="De Doncker S."/>
            <person name="Maes I."/>
            <person name="Vanaerschot M."/>
            <person name="Stark O."/>
            <person name="Schonian G."/>
            <person name="Dujardin J.C."/>
            <person name="Berriman M."/>
        </authorList>
    </citation>
    <scope>NUCLEOTIDE SEQUENCE [LARGE SCALE GENOMIC DNA]</scope>
    <source>
        <strain evidence="7">BPK282A1</strain>
    </source>
</reference>
<dbReference type="Proteomes" id="UP000318821">
    <property type="component" value="Unassembled WGS sequence"/>
</dbReference>
<dbReference type="EMBL" id="FR799611">
    <property type="protein sequence ID" value="CBZ34518.1"/>
    <property type="molecule type" value="Genomic_DNA"/>
</dbReference>
<keyword evidence="1" id="KW-1133">Transmembrane helix</keyword>
<evidence type="ECO:0000313" key="2">
    <source>
        <dbReference type="EMBL" id="AYU79212.1"/>
    </source>
</evidence>
<proteinExistence type="predicted"/>
<dbReference type="AlphaFoldDB" id="A0A3S5H7D2"/>
<dbReference type="VEuPathDB" id="TriTrypDB:LdCL_240018000"/>
<dbReference type="InterPro" id="IPR009944">
    <property type="entry name" value="Amastin"/>
</dbReference>
<dbReference type="KEGG" id="ldo:LDBPK_241290"/>
<dbReference type="PANTHER" id="PTHR33297:SF4">
    <property type="entry name" value="AMASTIN"/>
    <property type="match status" value="1"/>
</dbReference>
<dbReference type="EMBL" id="CP029523">
    <property type="protein sequence ID" value="AYU79212.1"/>
    <property type="molecule type" value="Genomic_DNA"/>
</dbReference>
<dbReference type="SMR" id="A0A3S5H7D2"/>
<evidence type="ECO:0000313" key="7">
    <source>
        <dbReference type="Proteomes" id="UP000008980"/>
    </source>
</evidence>
<reference evidence="5" key="6">
    <citation type="submission" date="2019-02" db="EMBL/GenBank/DDBJ databases">
        <title>FDA dAtabase for Regulatory Grade micrObial Sequences (FDA-ARGOS): Supporting development and validation of Infectious Disease Dx tests.</title>
        <authorList>
            <person name="Duncan R."/>
            <person name="Fisher C."/>
            <person name="Tallon L.J."/>
            <person name="Sadzewicz L."/>
            <person name="Sengamalay N."/>
            <person name="Ott S."/>
            <person name="Godinez A."/>
            <person name="Nagaraj S."/>
            <person name="Nadendla S."/>
            <person name="Sichtig H."/>
        </authorList>
    </citation>
    <scope>NUCLEOTIDE SEQUENCE</scope>
    <source>
        <strain evidence="5">FDAARGOS_360</strain>
        <strain evidence="6">FDAARGOS_361</strain>
    </source>
</reference>
<reference evidence="3" key="8">
    <citation type="submission" date="2020-06" db="EMBL/GenBank/DDBJ databases">
        <authorList>
            <person name="Camacho E."/>
            <person name="Gonzalez-de la Fuente S."/>
            <person name="Rastrojo A."/>
            <person name="Peiro-Pastor R."/>
            <person name="Solana JC."/>
            <person name="Tabera L."/>
            <person name="Gamarro F."/>
            <person name="Carrasco-Ramiro F."/>
            <person name="Requena JM."/>
            <person name="Aguado B."/>
        </authorList>
    </citation>
    <scope>NUCLEOTIDE SEQUENCE</scope>
</reference>
<feature type="transmembrane region" description="Helical" evidence="1">
    <location>
        <begin position="77"/>
        <end position="99"/>
    </location>
</feature>
<dbReference type="EMBL" id="RHLD01000021">
    <property type="protein sequence ID" value="TPP44927.1"/>
    <property type="molecule type" value="Genomic_DNA"/>
</dbReference>
<dbReference type="PANTHER" id="PTHR33297">
    <property type="entry name" value="AMASTIN-LIKE SURFACE PROTEIN-LIKE PROTEIN-RELATED"/>
    <property type="match status" value="1"/>
</dbReference>
<feature type="transmembrane region" description="Helical" evidence="1">
    <location>
        <begin position="151"/>
        <end position="171"/>
    </location>
</feature>
<dbReference type="Proteomes" id="UP000008980">
    <property type="component" value="Chromosome 24"/>
</dbReference>
<evidence type="ECO:0000313" key="5">
    <source>
        <dbReference type="EMBL" id="TPP44927.1"/>
    </source>
</evidence>
<dbReference type="Proteomes" id="UP000274082">
    <property type="component" value="Chromosome 24"/>
</dbReference>
<keyword evidence="8" id="KW-1185">Reference proteome</keyword>
<name>A0A3S5H7D2_LEIDO</name>
<accession>A0A3S5H7D2</accession>
<dbReference type="GeneID" id="13391142"/>
<evidence type="ECO:0000313" key="8">
    <source>
        <dbReference type="Proteomes" id="UP000274082"/>
    </source>
</evidence>
<feature type="transmembrane region" description="Helical" evidence="1">
    <location>
        <begin position="105"/>
        <end position="130"/>
    </location>
</feature>
<sequence length="172" mass="18535">MGTLRTFIGVIIAAVLQLAVFLFVIVATPISQLDVKNGSGCYTFVGYKKECSLSALSATGTAAFGCKQRRDSMSTGAAFAIISILTTLAALVFIALMLLRIPCAMFPPLLFTCLSAFTILISWACVASVYSISMCNGPFYRFVRYGPGFGLMVTAWCLQVINVVVLFMLFFG</sequence>
<evidence type="ECO:0000313" key="3">
    <source>
        <dbReference type="EMBL" id="CAC5430459.1"/>
    </source>
</evidence>
<evidence type="ECO:0000313" key="10">
    <source>
        <dbReference type="Proteomes" id="UP000318821"/>
    </source>
</evidence>
<reference evidence="4 7" key="1">
    <citation type="journal article" date="2011" name="Genome Res.">
        <title>Whole genome sequencing of multiple Leishmania donovani clinical isolates provides insights into population structure and mechanisms of drug resistance.</title>
        <authorList>
            <person name="Downing T."/>
            <person name="Imamura H."/>
            <person name="Decuypere S."/>
            <person name="Clark T.G."/>
            <person name="Coombs G.H."/>
            <person name="Cotton J.A."/>
            <person name="Hilley J.D."/>
            <person name="de Doncker S."/>
            <person name="Maes I."/>
            <person name="Mottram J.C."/>
            <person name="Quail M.A."/>
            <person name="Rijal S."/>
            <person name="Sanders M."/>
            <person name="Schonian G."/>
            <person name="Stark O."/>
            <person name="Sundar S."/>
            <person name="Vanaerschot M."/>
            <person name="Hertz-Fowler C."/>
            <person name="Dujardin J.C."/>
            <person name="Berriman M."/>
        </authorList>
    </citation>
    <scope>NUCLEOTIDE SEQUENCE [LARGE SCALE GENOMIC DNA]</scope>
    <source>
        <strain evidence="4 7">BPK282A1</strain>
    </source>
</reference>
<evidence type="ECO:0000313" key="9">
    <source>
        <dbReference type="Proteomes" id="UP000318447"/>
    </source>
</evidence>
<dbReference type="VEuPathDB" id="TriTrypDB:LDHU3_24.1520"/>
<dbReference type="OrthoDB" id="261681at2759"/>
<protein>
    <submittedName>
        <fullName evidence="5">Amastin surface glycofamily protein</fullName>
    </submittedName>
    <submittedName>
        <fullName evidence="2">Amastin-like surface protein-like protein</fullName>
    </submittedName>
    <submittedName>
        <fullName evidence="3">Amastin-like_surface_protein-like_protein/GeneDB: LmjF.24.1260</fullName>
    </submittedName>
</protein>
<reference evidence="2 8" key="4">
    <citation type="journal article" date="2018" name="Sci. Rep.">
        <title>A complete Leishmania donovani reference genome identifies novel genetic variations associated with virulence.</title>
        <authorList>
            <person name="Lypaczewski P."/>
            <person name="Hoshizaki J."/>
            <person name="Zhang W.-W."/>
            <person name="McCall L.-I."/>
            <person name="Torcivia-Rodriguez J."/>
            <person name="Simonyan V."/>
            <person name="Kaur A."/>
            <person name="Dewar K."/>
            <person name="Matlashewski G."/>
        </authorList>
    </citation>
    <scope>NUCLEOTIDE SEQUENCE [LARGE SCALE GENOMIC DNA]</scope>
    <source>
        <strain evidence="2 8">LdCL</strain>
    </source>
</reference>
<dbReference type="Proteomes" id="UP000318447">
    <property type="component" value="Unassembled WGS sequence"/>
</dbReference>
<evidence type="ECO:0000313" key="4">
    <source>
        <dbReference type="EMBL" id="CBZ34518.1"/>
    </source>
</evidence>
<feature type="transmembrane region" description="Helical" evidence="1">
    <location>
        <begin position="6"/>
        <end position="27"/>
    </location>
</feature>
<keyword evidence="1" id="KW-0472">Membrane</keyword>